<comment type="cofactor">
    <cofactor evidence="1">
        <name>Zn(2+)</name>
        <dbReference type="ChEBI" id="CHEBI:29105"/>
    </cofactor>
</comment>
<dbReference type="RefSeq" id="WP_171817299.1">
    <property type="nucleotide sequence ID" value="NZ_AP012547.1"/>
</dbReference>
<organism evidence="6 7">
    <name type="scientific">Sulfuritalea hydrogenivorans sk43H</name>
    <dbReference type="NCBI Taxonomy" id="1223802"/>
    <lineage>
        <taxon>Bacteria</taxon>
        <taxon>Pseudomonadati</taxon>
        <taxon>Pseudomonadota</taxon>
        <taxon>Betaproteobacteria</taxon>
        <taxon>Nitrosomonadales</taxon>
        <taxon>Sterolibacteriaceae</taxon>
        <taxon>Sulfuritalea</taxon>
    </lineage>
</organism>
<dbReference type="HOGENOM" id="CLU_056720_0_0_4"/>
<dbReference type="AlphaFoldDB" id="W0SBU1"/>
<dbReference type="PANTHER" id="PTHR23131:SF0">
    <property type="entry name" value="ENDORIBONUCLEASE LACTB2"/>
    <property type="match status" value="1"/>
</dbReference>
<dbReference type="CDD" id="cd06262">
    <property type="entry name" value="metallo-hydrolase-like_MBL-fold"/>
    <property type="match status" value="1"/>
</dbReference>
<keyword evidence="4" id="KW-0862">Zinc</keyword>
<dbReference type="GO" id="GO:0008800">
    <property type="term" value="F:beta-lactamase activity"/>
    <property type="evidence" value="ECO:0007669"/>
    <property type="project" value="InterPro"/>
</dbReference>
<evidence type="ECO:0000256" key="3">
    <source>
        <dbReference type="ARBA" id="ARBA00022801"/>
    </source>
</evidence>
<keyword evidence="7" id="KW-1185">Reference proteome</keyword>
<dbReference type="SMART" id="SM00849">
    <property type="entry name" value="Lactamase_B"/>
    <property type="match status" value="1"/>
</dbReference>
<evidence type="ECO:0000313" key="7">
    <source>
        <dbReference type="Proteomes" id="UP000031637"/>
    </source>
</evidence>
<dbReference type="GO" id="GO:0017001">
    <property type="term" value="P:antibiotic catabolic process"/>
    <property type="evidence" value="ECO:0007669"/>
    <property type="project" value="InterPro"/>
</dbReference>
<evidence type="ECO:0000256" key="4">
    <source>
        <dbReference type="ARBA" id="ARBA00022833"/>
    </source>
</evidence>
<dbReference type="Pfam" id="PF00753">
    <property type="entry name" value="Lactamase_B"/>
    <property type="match status" value="1"/>
</dbReference>
<proteinExistence type="predicted"/>
<dbReference type="Proteomes" id="UP000031637">
    <property type="component" value="Chromosome"/>
</dbReference>
<dbReference type="EMBL" id="AP012547">
    <property type="protein sequence ID" value="BAO28362.1"/>
    <property type="molecule type" value="Genomic_DNA"/>
</dbReference>
<dbReference type="InterPro" id="IPR036866">
    <property type="entry name" value="RibonucZ/Hydroxyglut_hydro"/>
</dbReference>
<name>W0SBU1_9PROT</name>
<dbReference type="STRING" id="1223802.SUTH_00548"/>
<gene>
    <name evidence="6" type="ORF">SUTH_00548</name>
</gene>
<dbReference type="GO" id="GO:0008270">
    <property type="term" value="F:zinc ion binding"/>
    <property type="evidence" value="ECO:0007669"/>
    <property type="project" value="InterPro"/>
</dbReference>
<evidence type="ECO:0000256" key="2">
    <source>
        <dbReference type="ARBA" id="ARBA00022723"/>
    </source>
</evidence>
<protein>
    <submittedName>
        <fullName evidence="6">Putative beta lactamase</fullName>
    </submittedName>
</protein>
<dbReference type="PROSITE" id="PS00743">
    <property type="entry name" value="BETA_LACTAMASE_B_1"/>
    <property type="match status" value="1"/>
</dbReference>
<dbReference type="KEGG" id="shd:SUTH_00548"/>
<dbReference type="Gene3D" id="3.60.15.10">
    <property type="entry name" value="Ribonuclease Z/Hydroxyacylglutathione hydrolase-like"/>
    <property type="match status" value="1"/>
</dbReference>
<sequence length="309" mass="33893">MKLPDSIQVLERGWLSSNNVLFFEGESATLVDAGYVGHAPQTVELVKSALAARRGNPTLGRLINTHSHSDHIGGNAALQAAFGCKIVIPAGIERMVTEWDTNALLLDAAKQRGHRFAHDAVIEPGSEFEMGGLTWQALPAPGHDMEALVYYCAGKRILISGDALWQDGFGIIFGELMGRKDALPATRATLEMIGRLGVDIVIPGHGAPFDDFDAALARAFKRLESFEADSTRVGRNAVRACFTFNLLDLQRLREDELPAYLKSVPFFDAVNQRMLGFTDEDFASWLLGELLRSRSIEVRDGWILPTMAP</sequence>
<keyword evidence="3" id="KW-0378">Hydrolase</keyword>
<dbReference type="InterPro" id="IPR001018">
    <property type="entry name" value="Beta-lactamase_class-B_CS"/>
</dbReference>
<reference evidence="6 7" key="1">
    <citation type="journal article" date="2014" name="Syst. Appl. Microbiol.">
        <title>Complete genomes of freshwater sulfur oxidizers Sulfuricella denitrificans skB26 and Sulfuritalea hydrogenivorans sk43H: genetic insights into the sulfur oxidation pathway of betaproteobacteria.</title>
        <authorList>
            <person name="Watanabe T."/>
            <person name="Kojima H."/>
            <person name="Fukui M."/>
        </authorList>
    </citation>
    <scope>NUCLEOTIDE SEQUENCE [LARGE SCALE GENOMIC DNA]</scope>
    <source>
        <strain evidence="6">DSM22779</strain>
    </source>
</reference>
<dbReference type="InterPro" id="IPR050662">
    <property type="entry name" value="Sec-metab_biosynth-thioest"/>
</dbReference>
<dbReference type="SUPFAM" id="SSF56281">
    <property type="entry name" value="Metallo-hydrolase/oxidoreductase"/>
    <property type="match status" value="1"/>
</dbReference>
<evidence type="ECO:0000313" key="6">
    <source>
        <dbReference type="EMBL" id="BAO28362.1"/>
    </source>
</evidence>
<dbReference type="PANTHER" id="PTHR23131">
    <property type="entry name" value="ENDORIBONUCLEASE LACTB2"/>
    <property type="match status" value="1"/>
</dbReference>
<accession>W0SBU1</accession>
<evidence type="ECO:0000256" key="1">
    <source>
        <dbReference type="ARBA" id="ARBA00001947"/>
    </source>
</evidence>
<keyword evidence="2" id="KW-0479">Metal-binding</keyword>
<evidence type="ECO:0000259" key="5">
    <source>
        <dbReference type="SMART" id="SM00849"/>
    </source>
</evidence>
<feature type="domain" description="Metallo-beta-lactamase" evidence="5">
    <location>
        <begin position="17"/>
        <end position="205"/>
    </location>
</feature>
<dbReference type="InterPro" id="IPR001279">
    <property type="entry name" value="Metallo-B-lactamas"/>
</dbReference>